<keyword evidence="2" id="KW-1185">Reference proteome</keyword>
<dbReference type="RefSeq" id="WP_282586606.1">
    <property type="nucleotide sequence ID" value="NZ_JAMOIM010000014.1"/>
</dbReference>
<name>A0AA41YZQ3_9HYPH</name>
<dbReference type="EMBL" id="JAMOIM010000014">
    <property type="protein sequence ID" value="MCW6510230.1"/>
    <property type="molecule type" value="Genomic_DNA"/>
</dbReference>
<dbReference type="AlphaFoldDB" id="A0AA41YZQ3"/>
<organism evidence="1 2">
    <name type="scientific">Lichenifustis flavocetrariae</name>
    <dbReference type="NCBI Taxonomy" id="2949735"/>
    <lineage>
        <taxon>Bacteria</taxon>
        <taxon>Pseudomonadati</taxon>
        <taxon>Pseudomonadota</taxon>
        <taxon>Alphaproteobacteria</taxon>
        <taxon>Hyphomicrobiales</taxon>
        <taxon>Lichenihabitantaceae</taxon>
        <taxon>Lichenifustis</taxon>
    </lineage>
</organism>
<protein>
    <submittedName>
        <fullName evidence="1">Uncharacterized protein</fullName>
    </submittedName>
</protein>
<comment type="caution">
    <text evidence="1">The sequence shown here is derived from an EMBL/GenBank/DDBJ whole genome shotgun (WGS) entry which is preliminary data.</text>
</comment>
<reference evidence="1" key="1">
    <citation type="submission" date="2022-05" db="EMBL/GenBank/DDBJ databases">
        <authorList>
            <person name="Pankratov T."/>
        </authorList>
    </citation>
    <scope>NUCLEOTIDE SEQUENCE</scope>
    <source>
        <strain evidence="1">BP6-180914</strain>
    </source>
</reference>
<sequence length="57" mass="6193">MISILRIEECSGETSGALGSAKQAFALPTCLAKDAGPLIAIKKRLGIYDRKWMTVIR</sequence>
<accession>A0AA41YZQ3</accession>
<evidence type="ECO:0000313" key="2">
    <source>
        <dbReference type="Proteomes" id="UP001165667"/>
    </source>
</evidence>
<gene>
    <name evidence="1" type="ORF">M8523_19610</name>
</gene>
<dbReference type="Proteomes" id="UP001165667">
    <property type="component" value="Unassembled WGS sequence"/>
</dbReference>
<evidence type="ECO:0000313" key="1">
    <source>
        <dbReference type="EMBL" id="MCW6510230.1"/>
    </source>
</evidence>
<proteinExistence type="predicted"/>